<comment type="caution">
    <text evidence="2">The sequence shown here is derived from an EMBL/GenBank/DDBJ whole genome shotgun (WGS) entry which is preliminary data.</text>
</comment>
<evidence type="ECO:0000256" key="1">
    <source>
        <dbReference type="SAM" id="Phobius"/>
    </source>
</evidence>
<dbReference type="Proteomes" id="UP000283269">
    <property type="component" value="Unassembled WGS sequence"/>
</dbReference>
<dbReference type="EMBL" id="NHYD01001360">
    <property type="protein sequence ID" value="PPQ91370.1"/>
    <property type="molecule type" value="Genomic_DNA"/>
</dbReference>
<evidence type="ECO:0000313" key="3">
    <source>
        <dbReference type="Proteomes" id="UP000283269"/>
    </source>
</evidence>
<dbReference type="InParanoid" id="A0A409XKW0"/>
<proteinExistence type="predicted"/>
<dbReference type="STRING" id="93625.A0A409XKW0"/>
<reference evidence="2 3" key="1">
    <citation type="journal article" date="2018" name="Evol. Lett.">
        <title>Horizontal gene cluster transfer increased hallucinogenic mushroom diversity.</title>
        <authorList>
            <person name="Reynolds H.T."/>
            <person name="Vijayakumar V."/>
            <person name="Gluck-Thaler E."/>
            <person name="Korotkin H.B."/>
            <person name="Matheny P.B."/>
            <person name="Slot J.C."/>
        </authorList>
    </citation>
    <scope>NUCLEOTIDE SEQUENCE [LARGE SCALE GENOMIC DNA]</scope>
    <source>
        <strain evidence="2 3">2631</strain>
    </source>
</reference>
<gene>
    <name evidence="2" type="ORF">CVT25_004137</name>
</gene>
<organism evidence="2 3">
    <name type="scientific">Psilocybe cyanescens</name>
    <dbReference type="NCBI Taxonomy" id="93625"/>
    <lineage>
        <taxon>Eukaryota</taxon>
        <taxon>Fungi</taxon>
        <taxon>Dikarya</taxon>
        <taxon>Basidiomycota</taxon>
        <taxon>Agaricomycotina</taxon>
        <taxon>Agaricomycetes</taxon>
        <taxon>Agaricomycetidae</taxon>
        <taxon>Agaricales</taxon>
        <taxon>Agaricineae</taxon>
        <taxon>Strophariaceae</taxon>
        <taxon>Psilocybe</taxon>
    </lineage>
</organism>
<name>A0A409XKW0_PSICY</name>
<dbReference type="AlphaFoldDB" id="A0A409XKW0"/>
<keyword evidence="3" id="KW-1185">Reference proteome</keyword>
<keyword evidence="1" id="KW-0472">Membrane</keyword>
<accession>A0A409XKW0</accession>
<keyword evidence="1" id="KW-1133">Transmembrane helix</keyword>
<dbReference type="OrthoDB" id="3068660at2759"/>
<protein>
    <submittedName>
        <fullName evidence="2">Uncharacterized protein</fullName>
    </submittedName>
</protein>
<sequence length="186" mass="18830">MSENNAVARGGNGNPRVEVEALLALVRNQFPTLATGAAITTEIVNQVTESIRRNIGLLGSGLTATSLAVLLPSLAIAIVNAIGCTAGGIAAGSMAAAIQSAFYGAYTTGLISTLQAFGATAVIAFPAALILGSISLATGVGFLGHWLYKRHRASLSGVLPGQDSDDLNDNLPPVHPSENKAVAVPI</sequence>
<feature type="transmembrane region" description="Helical" evidence="1">
    <location>
        <begin position="129"/>
        <end position="148"/>
    </location>
</feature>
<dbReference type="Gene3D" id="6.10.110.10">
    <property type="match status" value="1"/>
</dbReference>
<evidence type="ECO:0000313" key="2">
    <source>
        <dbReference type="EMBL" id="PPQ91370.1"/>
    </source>
</evidence>
<dbReference type="InterPro" id="IPR038213">
    <property type="entry name" value="IFI6/IFI27-like_sf"/>
</dbReference>
<feature type="transmembrane region" description="Helical" evidence="1">
    <location>
        <begin position="67"/>
        <end position="91"/>
    </location>
</feature>
<keyword evidence="1" id="KW-0812">Transmembrane</keyword>